<reference evidence="2 3" key="3">
    <citation type="journal article" date="2008" name="BMC Genomics">
        <title>The genome of the versatile nitrogen fixer Azorhizobium caulinodans ORS571.</title>
        <authorList>
            <person name="Lee KB."/>
            <person name="Backer P.D."/>
            <person name="Aono T."/>
            <person name="Liu CT."/>
            <person name="Suzuki S."/>
            <person name="Suzuki T."/>
            <person name="Kaneko T."/>
            <person name="Yamada M."/>
            <person name="Tabata S."/>
            <person name="Kupfer D.M."/>
            <person name="Najar F.Z."/>
            <person name="Wiley G.B."/>
            <person name="Roe B."/>
            <person name="Binnewies T.T."/>
            <person name="Ussery D.W."/>
            <person name="D'Haeze W."/>
            <person name="Herder J.D."/>
            <person name="Gevers D."/>
            <person name="Vereecke D."/>
            <person name="Holsters M."/>
            <person name="Oyaizu H."/>
        </authorList>
    </citation>
    <scope>NUCLEOTIDE SEQUENCE [LARGE SCALE GENOMIC DNA]</scope>
    <source>
        <strain evidence="3">ATCC 43989 / DSM 5975 / JCM 20966 / LMG 6465 / NBRC 14845 / NCIMB 13405 / ORS 571</strain>
    </source>
</reference>
<dbReference type="STRING" id="438753.AZC_0889"/>
<dbReference type="InterPro" id="IPR036388">
    <property type="entry name" value="WH-like_DNA-bd_sf"/>
</dbReference>
<reference evidence="3" key="2">
    <citation type="submission" date="2007-04" db="EMBL/GenBank/DDBJ databases">
        <title>Complete genome sequence of the nitrogen-fixing bacterium Azorhizobium caulinodans ORS571.</title>
        <authorList>
            <person name="Lee K.B."/>
            <person name="Backer P.D."/>
            <person name="Aono T."/>
            <person name="Liu C.T."/>
            <person name="Suzuki S."/>
            <person name="Suzuki T."/>
            <person name="Kaneko T."/>
            <person name="Yamada M."/>
            <person name="Tabata S."/>
            <person name="Kupfer D.M."/>
            <person name="Najar F.Z."/>
            <person name="Wiley G.B."/>
            <person name="Roe B."/>
            <person name="Binnewies T."/>
            <person name="Ussery D."/>
            <person name="Vereecke D."/>
            <person name="Gevers D."/>
            <person name="Holsters M."/>
            <person name="Oyaizu H."/>
        </authorList>
    </citation>
    <scope>NUCLEOTIDE SEQUENCE [LARGE SCALE GENOMIC DNA]</scope>
    <source>
        <strain evidence="3">ATCC 43989 / DSM 5975 / JCM 20966 / LMG 6465 / NBRC 14845 / NCIMB 13405 / ORS 571</strain>
    </source>
</reference>
<gene>
    <name evidence="2" type="ordered locus">AZC_0889</name>
</gene>
<dbReference type="InterPro" id="IPR016032">
    <property type="entry name" value="Sig_transdc_resp-reg_C-effctor"/>
</dbReference>
<evidence type="ECO:0000259" key="1">
    <source>
        <dbReference type="PROSITE" id="PS50043"/>
    </source>
</evidence>
<evidence type="ECO:0000313" key="3">
    <source>
        <dbReference type="Proteomes" id="UP000000270"/>
    </source>
</evidence>
<dbReference type="KEGG" id="azc:AZC_0889"/>
<accession>A8HTZ4</accession>
<dbReference type="Pfam" id="PF00196">
    <property type="entry name" value="GerE"/>
    <property type="match status" value="1"/>
</dbReference>
<dbReference type="HOGENOM" id="CLU_037939_1_0_5"/>
<dbReference type="PROSITE" id="PS50043">
    <property type="entry name" value="HTH_LUXR_2"/>
    <property type="match status" value="1"/>
</dbReference>
<dbReference type="PRINTS" id="PR00038">
    <property type="entry name" value="HTHLUXR"/>
</dbReference>
<reference evidence="2 3" key="6">
    <citation type="journal article" date="2011" name="Appl. Environ. Microbiol.">
        <title>Involvement of the azorhizobial chromosome partition gene (parA) in the onset of bacteroid differentiation during Sesbania rostrata stem nodule development.</title>
        <authorList>
            <person name="Liu CT."/>
            <person name="Lee KB."/>
            <person name="Wang YS."/>
            <person name="Peng MH."/>
            <person name="Lee KT."/>
            <person name="Suzuki S."/>
            <person name="Suzuki T."/>
            <person name="Oyaizu H."/>
        </authorList>
    </citation>
    <scope>NUCLEOTIDE SEQUENCE [LARGE SCALE GENOMIC DNA]</scope>
    <source>
        <strain evidence="3">ATCC 43989 / DSM 5975 / JCM 20966 / LMG 6465 / NBRC 14845 / NCIMB 13405 / ORS 571</strain>
    </source>
</reference>
<dbReference type="InterPro" id="IPR000792">
    <property type="entry name" value="Tscrpt_reg_LuxR_C"/>
</dbReference>
<dbReference type="Gene3D" id="1.10.10.10">
    <property type="entry name" value="Winged helix-like DNA-binding domain superfamily/Winged helix DNA-binding domain"/>
    <property type="match status" value="1"/>
</dbReference>
<sequence length="393" mass="41975">MGFSARAPIVTCGLAGRPAALGAMPVVMLREEAVALVGRIYEAAAIPEFWPGVLGSISRSIDGVGACLFTPDGRWIASEAFAEEVDLFISRGWLERDTFNARLEASGRGGFVCDLDLFRREEIDREPVYADWLHPRGLGWGASSLMRLPHERTVFINVERRRGRGPVETPFVRHLNQLHPHIARAAMISSHLALERTQAASSALQMVGVPAALLRPGGRVEHANGLFLQLQPQPVRECSAELVLANARAQAELALTLAEIEGGHGLGRAIALPAQGERGAYVLHVMPVRGAARDVFSACTAMVLATPVVARPVLPADLLVSLFDLTPAEARVAHKIAAGATVETIAETLGVSRETVRSQLKAALAKVGLTRQAELVGLLASIPAGHPRMGDAQ</sequence>
<dbReference type="EMBL" id="AP009384">
    <property type="protein sequence ID" value="BAF86887.1"/>
    <property type="molecule type" value="Genomic_DNA"/>
</dbReference>
<dbReference type="GO" id="GO:0006355">
    <property type="term" value="P:regulation of DNA-templated transcription"/>
    <property type="evidence" value="ECO:0007669"/>
    <property type="project" value="InterPro"/>
</dbReference>
<dbReference type="Proteomes" id="UP000000270">
    <property type="component" value="Chromosome"/>
</dbReference>
<proteinExistence type="predicted"/>
<reference evidence="2 3" key="1">
    <citation type="journal article" date="2007" name="Appl. Environ. Microbiol.">
        <title>Rhizobial factors required for stem nodule maturation and maintenance in Sesbania rostrata-Azorhizobium caulinodans ORS571 symbiosis.</title>
        <authorList>
            <person name="Suzuki S."/>
            <person name="Aono T."/>
            <person name="Lee KB."/>
            <person name="Suzuki T."/>
            <person name="Liu CT."/>
            <person name="Miwa H."/>
            <person name="Wakao S."/>
            <person name="Iki T."/>
            <person name="Oyaizu H."/>
        </authorList>
    </citation>
    <scope>NUCLEOTIDE SEQUENCE [LARGE SCALE GENOMIC DNA]</scope>
    <source>
        <strain evidence="3">ATCC 43989 / DSM 5975 / JCM 20966 / LMG 6465 / NBRC 14845 / NCIMB 13405 / ORS 571</strain>
    </source>
</reference>
<reference evidence="2 3" key="5">
    <citation type="journal article" date="2010" name="Appl. Environ. Microbiol.">
        <title>phrR-like gene praR of Azorhizobium caulinodans ORS571 is essential for symbiosis with Sesbania rostrata and is involved in expression of reb genes.</title>
        <authorList>
            <person name="Akiba N."/>
            <person name="Aono T."/>
            <person name="Toyazaki H."/>
            <person name="Sato S."/>
            <person name="Oyaizu H."/>
        </authorList>
    </citation>
    <scope>NUCLEOTIDE SEQUENCE [LARGE SCALE GENOMIC DNA]</scope>
    <source>
        <strain evidence="3">ATCC 43989 / DSM 5975 / JCM 20966 / LMG 6465 / NBRC 14845 / NCIMB 13405 / ORS 571</strain>
    </source>
</reference>
<keyword evidence="2" id="KW-0238">DNA-binding</keyword>
<dbReference type="AlphaFoldDB" id="A8HTZ4"/>
<evidence type="ECO:0000313" key="2">
    <source>
        <dbReference type="EMBL" id="BAF86887.1"/>
    </source>
</evidence>
<dbReference type="SMART" id="SM00421">
    <property type="entry name" value="HTH_LUXR"/>
    <property type="match status" value="1"/>
</dbReference>
<dbReference type="eggNOG" id="COG2771">
    <property type="taxonomic scope" value="Bacteria"/>
</dbReference>
<feature type="domain" description="HTH luxR-type" evidence="1">
    <location>
        <begin position="318"/>
        <end position="383"/>
    </location>
</feature>
<reference evidence="2 3" key="4">
    <citation type="journal article" date="2009" name="Appl. Environ. Microbiol.">
        <title>Comparative genome-wide transcriptional profiling of Azorhizobium caulinodans ORS571 grown under free-living and symbiotic conditions.</title>
        <authorList>
            <person name="Tsukada S."/>
            <person name="Aono T."/>
            <person name="Akiba N."/>
            <person name="Lee KB."/>
            <person name="Liu CT."/>
            <person name="Toyazaki H."/>
            <person name="Oyaizu H."/>
        </authorList>
    </citation>
    <scope>NUCLEOTIDE SEQUENCE [LARGE SCALE GENOMIC DNA]</scope>
    <source>
        <strain evidence="3">ATCC 43989 / DSM 5975 / JCM 20966 / LMG 6465 / NBRC 14845 / NCIMB 13405 / ORS 571</strain>
    </source>
</reference>
<keyword evidence="3" id="KW-1185">Reference proteome</keyword>
<dbReference type="PROSITE" id="PS00622">
    <property type="entry name" value="HTH_LUXR_1"/>
    <property type="match status" value="1"/>
</dbReference>
<organism evidence="2 3">
    <name type="scientific">Azorhizobium caulinodans (strain ATCC 43989 / DSM 5975 / JCM 20966 / LMG 6465 / NBRC 14845 / NCIMB 13405 / ORS 571)</name>
    <dbReference type="NCBI Taxonomy" id="438753"/>
    <lineage>
        <taxon>Bacteria</taxon>
        <taxon>Pseudomonadati</taxon>
        <taxon>Pseudomonadota</taxon>
        <taxon>Alphaproteobacteria</taxon>
        <taxon>Hyphomicrobiales</taxon>
        <taxon>Xanthobacteraceae</taxon>
        <taxon>Azorhizobium</taxon>
    </lineage>
</organism>
<name>A8HTZ4_AZOC5</name>
<dbReference type="GO" id="GO:0003677">
    <property type="term" value="F:DNA binding"/>
    <property type="evidence" value="ECO:0007669"/>
    <property type="project" value="UniProtKB-KW"/>
</dbReference>
<dbReference type="SUPFAM" id="SSF46894">
    <property type="entry name" value="C-terminal effector domain of the bipartite response regulators"/>
    <property type="match status" value="1"/>
</dbReference>
<protein>
    <submittedName>
        <fullName evidence="2">DNA-binding HTH domain-containing proteins</fullName>
    </submittedName>
</protein>